<organism evidence="3 4">
    <name type="scientific">Xanthobacter agilis</name>
    <dbReference type="NCBI Taxonomy" id="47492"/>
    <lineage>
        <taxon>Bacteria</taxon>
        <taxon>Pseudomonadati</taxon>
        <taxon>Pseudomonadota</taxon>
        <taxon>Alphaproteobacteria</taxon>
        <taxon>Hyphomicrobiales</taxon>
        <taxon>Xanthobacteraceae</taxon>
        <taxon>Xanthobacter</taxon>
    </lineage>
</organism>
<name>A0ABU0L8Z5_XANAG</name>
<feature type="domain" description="Prepilin type IV endopeptidase peptidase" evidence="2">
    <location>
        <begin position="15"/>
        <end position="115"/>
    </location>
</feature>
<evidence type="ECO:0000313" key="4">
    <source>
        <dbReference type="Proteomes" id="UP001241747"/>
    </source>
</evidence>
<feature type="transmembrane region" description="Helical" evidence="1">
    <location>
        <begin position="34"/>
        <end position="53"/>
    </location>
</feature>
<proteinExistence type="predicted"/>
<keyword evidence="4" id="KW-1185">Reference proteome</keyword>
<keyword evidence="3" id="KW-0378">Hydrolase</keyword>
<feature type="transmembrane region" description="Helical" evidence="1">
    <location>
        <begin position="99"/>
        <end position="119"/>
    </location>
</feature>
<dbReference type="RefSeq" id="WP_237346198.1">
    <property type="nucleotide sequence ID" value="NZ_JABWGX010000016.1"/>
</dbReference>
<dbReference type="InterPro" id="IPR000045">
    <property type="entry name" value="Prepilin_IV_endopep_pep"/>
</dbReference>
<feature type="transmembrane region" description="Helical" evidence="1">
    <location>
        <begin position="60"/>
        <end position="79"/>
    </location>
</feature>
<dbReference type="EC" id="3.4.23.43" evidence="3"/>
<evidence type="ECO:0000313" key="3">
    <source>
        <dbReference type="EMBL" id="MDQ0503581.1"/>
    </source>
</evidence>
<accession>A0ABU0L8Z5</accession>
<dbReference type="Gene3D" id="1.20.120.1220">
    <property type="match status" value="1"/>
</dbReference>
<feature type="transmembrane region" description="Helical" evidence="1">
    <location>
        <begin position="140"/>
        <end position="161"/>
    </location>
</feature>
<keyword evidence="1" id="KW-0812">Transmembrane</keyword>
<dbReference type="EMBL" id="JAUSVY010000001">
    <property type="protein sequence ID" value="MDQ0503581.1"/>
    <property type="molecule type" value="Genomic_DNA"/>
</dbReference>
<evidence type="ECO:0000259" key="2">
    <source>
        <dbReference type="Pfam" id="PF01478"/>
    </source>
</evidence>
<dbReference type="Proteomes" id="UP001241747">
    <property type="component" value="Unassembled WGS sequence"/>
</dbReference>
<dbReference type="Pfam" id="PF01478">
    <property type="entry name" value="Peptidase_A24"/>
    <property type="match status" value="1"/>
</dbReference>
<evidence type="ECO:0000256" key="1">
    <source>
        <dbReference type="SAM" id="Phobius"/>
    </source>
</evidence>
<keyword evidence="1" id="KW-0472">Membrane</keyword>
<keyword evidence="1" id="KW-1133">Transmembrane helix</keyword>
<sequence>MDRMHLLDLLLLGLYPVLLCMAIGTDLARRIIPNLLVVALVAGFAVVALVSPLADLSLRLLVAGAVTSAGFTLFAQDVIGAGDAKLAGALALWLDPVQVPLFLITCGLIGAVLTLAATLKARGGERIAPFPSPLARPIALFAHTGETLPYGVALAGAGLLLHPYSSLMLLT</sequence>
<comment type="caution">
    <text evidence="3">The sequence shown here is derived from an EMBL/GenBank/DDBJ whole genome shotgun (WGS) entry which is preliminary data.</text>
</comment>
<reference evidence="3 4" key="1">
    <citation type="submission" date="2023-07" db="EMBL/GenBank/DDBJ databases">
        <title>Genomic Encyclopedia of Type Strains, Phase IV (KMG-IV): sequencing the most valuable type-strain genomes for metagenomic binning, comparative biology and taxonomic classification.</title>
        <authorList>
            <person name="Goeker M."/>
        </authorList>
    </citation>
    <scope>NUCLEOTIDE SEQUENCE [LARGE SCALE GENOMIC DNA]</scope>
    <source>
        <strain evidence="3 4">DSM 3770</strain>
    </source>
</reference>
<gene>
    <name evidence="3" type="ORF">QOZ94_000351</name>
</gene>
<dbReference type="GO" id="GO:0004190">
    <property type="term" value="F:aspartic-type endopeptidase activity"/>
    <property type="evidence" value="ECO:0007669"/>
    <property type="project" value="UniProtKB-EC"/>
</dbReference>
<protein>
    <submittedName>
        <fullName evidence="3">Prepilin peptidase CpaA</fullName>
        <ecNumber evidence="3">3.4.23.43</ecNumber>
    </submittedName>
</protein>